<sequence length="344" mass="38433">MASIQHYLSDTQIIWENFNFASCKDFAVSEIWQENRCNGSATTVHRRVGNQRADEWLGQTGGSNIRLDSGTKTKCVMRILWIHRDTKRCLNGIDEATFQKIRAAFRHELAQDYLQTQYAGIGAIDAATTGQQIYYLCNHPKLAVTWSQDIKTKSTSVICLADRFKLGVLQSLVECQFIQERAASTMVPPLMCGILSSQEVDVETGDVKRAVRRIEVRTGYHEWANRSEGPERGDLVSLSAKISGGGSRIASNTRKLGVISEFCQFIMERMSGEPDTAGTDGISSIVHVLEKRTALQVLDLEYVRYRVQAQKEALFHLVSINNSESAQDIAEHSRVVALATNRDA</sequence>
<accession>A0A6A6TM29</accession>
<name>A0A6A6TM29_9PLEO</name>
<dbReference type="Proteomes" id="UP000799324">
    <property type="component" value="Unassembled WGS sequence"/>
</dbReference>
<proteinExistence type="predicted"/>
<protein>
    <submittedName>
        <fullName evidence="1">Uncharacterized protein</fullName>
    </submittedName>
</protein>
<reference evidence="1" key="1">
    <citation type="journal article" date="2020" name="Stud. Mycol.">
        <title>101 Dothideomycetes genomes: a test case for predicting lifestyles and emergence of pathogens.</title>
        <authorList>
            <person name="Haridas S."/>
            <person name="Albert R."/>
            <person name="Binder M."/>
            <person name="Bloem J."/>
            <person name="Labutti K."/>
            <person name="Salamov A."/>
            <person name="Andreopoulos B."/>
            <person name="Baker S."/>
            <person name="Barry K."/>
            <person name="Bills G."/>
            <person name="Bluhm B."/>
            <person name="Cannon C."/>
            <person name="Castanera R."/>
            <person name="Culley D."/>
            <person name="Daum C."/>
            <person name="Ezra D."/>
            <person name="Gonzalez J."/>
            <person name="Henrissat B."/>
            <person name="Kuo A."/>
            <person name="Liang C."/>
            <person name="Lipzen A."/>
            <person name="Lutzoni F."/>
            <person name="Magnuson J."/>
            <person name="Mondo S."/>
            <person name="Nolan M."/>
            <person name="Ohm R."/>
            <person name="Pangilinan J."/>
            <person name="Park H.-J."/>
            <person name="Ramirez L."/>
            <person name="Alfaro M."/>
            <person name="Sun H."/>
            <person name="Tritt A."/>
            <person name="Yoshinaga Y."/>
            <person name="Zwiers L.-H."/>
            <person name="Turgeon B."/>
            <person name="Goodwin S."/>
            <person name="Spatafora J."/>
            <person name="Crous P."/>
            <person name="Grigoriev I."/>
        </authorList>
    </citation>
    <scope>NUCLEOTIDE SEQUENCE</scope>
    <source>
        <strain evidence="1">CBS 122681</strain>
    </source>
</reference>
<dbReference type="AlphaFoldDB" id="A0A6A6TM29"/>
<gene>
    <name evidence="1" type="ORF">K491DRAFT_754067</name>
</gene>
<organism evidence="1 2">
    <name type="scientific">Lophiostoma macrostomum CBS 122681</name>
    <dbReference type="NCBI Taxonomy" id="1314788"/>
    <lineage>
        <taxon>Eukaryota</taxon>
        <taxon>Fungi</taxon>
        <taxon>Dikarya</taxon>
        <taxon>Ascomycota</taxon>
        <taxon>Pezizomycotina</taxon>
        <taxon>Dothideomycetes</taxon>
        <taxon>Pleosporomycetidae</taxon>
        <taxon>Pleosporales</taxon>
        <taxon>Lophiostomataceae</taxon>
        <taxon>Lophiostoma</taxon>
    </lineage>
</organism>
<dbReference type="EMBL" id="MU004295">
    <property type="protein sequence ID" value="KAF2661129.1"/>
    <property type="molecule type" value="Genomic_DNA"/>
</dbReference>
<keyword evidence="2" id="KW-1185">Reference proteome</keyword>
<evidence type="ECO:0000313" key="2">
    <source>
        <dbReference type="Proteomes" id="UP000799324"/>
    </source>
</evidence>
<dbReference type="OrthoDB" id="3693351at2759"/>
<evidence type="ECO:0000313" key="1">
    <source>
        <dbReference type="EMBL" id="KAF2661129.1"/>
    </source>
</evidence>
<feature type="non-terminal residue" evidence="1">
    <location>
        <position position="344"/>
    </location>
</feature>